<dbReference type="InterPro" id="IPR007110">
    <property type="entry name" value="Ig-like_dom"/>
</dbReference>
<evidence type="ECO:0000259" key="9">
    <source>
        <dbReference type="PROSITE" id="PS50835"/>
    </source>
</evidence>
<dbReference type="OrthoDB" id="5954366at2759"/>
<reference evidence="10 11" key="1">
    <citation type="submission" date="2017-03" db="EMBL/GenBank/DDBJ databases">
        <title>Genome of the blue death feigning beetle - Asbolus verrucosus.</title>
        <authorList>
            <person name="Rider S.D."/>
        </authorList>
    </citation>
    <scope>NUCLEOTIDE SEQUENCE [LARGE SCALE GENOMIC DNA]</scope>
    <source>
        <strain evidence="10">Butters</strain>
        <tissue evidence="10">Head and leg muscle</tissue>
    </source>
</reference>
<proteinExistence type="predicted"/>
<comment type="caution">
    <text evidence="10">The sequence shown here is derived from an EMBL/GenBank/DDBJ whole genome shotgun (WGS) entry which is preliminary data.</text>
</comment>
<keyword evidence="7" id="KW-0472">Membrane</keyword>
<dbReference type="PROSITE" id="PS51450">
    <property type="entry name" value="LRR"/>
    <property type="match status" value="1"/>
</dbReference>
<dbReference type="EMBL" id="QDEB01044258">
    <property type="protein sequence ID" value="RZC38337.1"/>
    <property type="molecule type" value="Genomic_DNA"/>
</dbReference>
<evidence type="ECO:0000256" key="7">
    <source>
        <dbReference type="SAM" id="Phobius"/>
    </source>
</evidence>
<keyword evidence="7" id="KW-0812">Transmembrane</keyword>
<dbReference type="GO" id="GO:0071944">
    <property type="term" value="C:cell periphery"/>
    <property type="evidence" value="ECO:0007669"/>
    <property type="project" value="UniProtKB-ARBA"/>
</dbReference>
<dbReference type="PANTHER" id="PTHR24366:SF96">
    <property type="entry name" value="LEUCINE RICH REPEAT CONTAINING 53"/>
    <property type="match status" value="1"/>
</dbReference>
<dbReference type="SMART" id="SM00082">
    <property type="entry name" value="LRRCT"/>
    <property type="match status" value="1"/>
</dbReference>
<keyword evidence="3" id="KW-0677">Repeat</keyword>
<organism evidence="10 11">
    <name type="scientific">Asbolus verrucosus</name>
    <name type="common">Desert ironclad beetle</name>
    <dbReference type="NCBI Taxonomy" id="1661398"/>
    <lineage>
        <taxon>Eukaryota</taxon>
        <taxon>Metazoa</taxon>
        <taxon>Ecdysozoa</taxon>
        <taxon>Arthropoda</taxon>
        <taxon>Hexapoda</taxon>
        <taxon>Insecta</taxon>
        <taxon>Pterygota</taxon>
        <taxon>Neoptera</taxon>
        <taxon>Endopterygota</taxon>
        <taxon>Coleoptera</taxon>
        <taxon>Polyphaga</taxon>
        <taxon>Cucujiformia</taxon>
        <taxon>Tenebrionidae</taxon>
        <taxon>Pimeliinae</taxon>
        <taxon>Asbolus</taxon>
    </lineage>
</organism>
<dbReference type="InterPro" id="IPR013783">
    <property type="entry name" value="Ig-like_fold"/>
</dbReference>
<evidence type="ECO:0000256" key="5">
    <source>
        <dbReference type="ARBA" id="ARBA00023180"/>
    </source>
</evidence>
<evidence type="ECO:0000313" key="10">
    <source>
        <dbReference type="EMBL" id="RZC38337.1"/>
    </source>
</evidence>
<dbReference type="InterPro" id="IPR001611">
    <property type="entry name" value="Leu-rich_rpt"/>
</dbReference>
<dbReference type="SMART" id="SM00369">
    <property type="entry name" value="LRR_TYP"/>
    <property type="match status" value="5"/>
</dbReference>
<dbReference type="SUPFAM" id="SSF52058">
    <property type="entry name" value="L domain-like"/>
    <property type="match status" value="1"/>
</dbReference>
<keyword evidence="11" id="KW-1185">Reference proteome</keyword>
<dbReference type="InterPro" id="IPR032675">
    <property type="entry name" value="LRR_dom_sf"/>
</dbReference>
<dbReference type="Gene3D" id="2.60.40.10">
    <property type="entry name" value="Immunoglobulins"/>
    <property type="match status" value="1"/>
</dbReference>
<feature type="signal peptide" evidence="8">
    <location>
        <begin position="1"/>
        <end position="17"/>
    </location>
</feature>
<gene>
    <name evidence="10" type="ORF">BDFB_007722</name>
</gene>
<keyword evidence="5" id="KW-0325">Glycoprotein</keyword>
<dbReference type="InterPro" id="IPR003599">
    <property type="entry name" value="Ig_sub"/>
</dbReference>
<dbReference type="Proteomes" id="UP000292052">
    <property type="component" value="Unassembled WGS sequence"/>
</dbReference>
<evidence type="ECO:0000256" key="3">
    <source>
        <dbReference type="ARBA" id="ARBA00022737"/>
    </source>
</evidence>
<dbReference type="InterPro" id="IPR003591">
    <property type="entry name" value="Leu-rich_rpt_typical-subtyp"/>
</dbReference>
<keyword evidence="4" id="KW-1015">Disulfide bond</keyword>
<feature type="domain" description="Ig-like" evidence="9">
    <location>
        <begin position="261"/>
        <end position="357"/>
    </location>
</feature>
<dbReference type="PANTHER" id="PTHR24366">
    <property type="entry name" value="IG(IMMUNOGLOBULIN) AND LRR(LEUCINE RICH REPEAT) DOMAINS"/>
    <property type="match status" value="1"/>
</dbReference>
<evidence type="ECO:0000256" key="4">
    <source>
        <dbReference type="ARBA" id="ARBA00023157"/>
    </source>
</evidence>
<dbReference type="InterPro" id="IPR013098">
    <property type="entry name" value="Ig_I-set"/>
</dbReference>
<dbReference type="SUPFAM" id="SSF48726">
    <property type="entry name" value="Immunoglobulin"/>
    <property type="match status" value="1"/>
</dbReference>
<dbReference type="SMART" id="SM00409">
    <property type="entry name" value="IG"/>
    <property type="match status" value="1"/>
</dbReference>
<name>A0A482W139_ASBVE</name>
<evidence type="ECO:0000256" key="2">
    <source>
        <dbReference type="ARBA" id="ARBA00022729"/>
    </source>
</evidence>
<dbReference type="FunFam" id="2.60.40.10:FF:000032">
    <property type="entry name" value="palladin isoform X1"/>
    <property type="match status" value="1"/>
</dbReference>
<dbReference type="AlphaFoldDB" id="A0A482W139"/>
<keyword evidence="1" id="KW-0433">Leucine-rich repeat</keyword>
<evidence type="ECO:0000256" key="1">
    <source>
        <dbReference type="ARBA" id="ARBA00022614"/>
    </source>
</evidence>
<keyword evidence="7" id="KW-1133">Transmembrane helix</keyword>
<dbReference type="STRING" id="1661398.A0A482W139"/>
<dbReference type="SMART" id="SM00408">
    <property type="entry name" value="IGc2"/>
    <property type="match status" value="1"/>
</dbReference>
<evidence type="ECO:0000256" key="6">
    <source>
        <dbReference type="ARBA" id="ARBA00023319"/>
    </source>
</evidence>
<feature type="transmembrane region" description="Helical" evidence="7">
    <location>
        <begin position="380"/>
        <end position="403"/>
    </location>
</feature>
<feature type="chain" id="PRO_5019808806" evidence="8">
    <location>
        <begin position="18"/>
        <end position="518"/>
    </location>
</feature>
<dbReference type="FunFam" id="3.80.10.10:FF:000082">
    <property type="entry name" value="Leucine-rich repeat-containing 24"/>
    <property type="match status" value="1"/>
</dbReference>
<evidence type="ECO:0000313" key="11">
    <source>
        <dbReference type="Proteomes" id="UP000292052"/>
    </source>
</evidence>
<dbReference type="Pfam" id="PF13855">
    <property type="entry name" value="LRR_8"/>
    <property type="match status" value="1"/>
</dbReference>
<protein>
    <submittedName>
        <fullName evidence="10">I-set and/or LRR 8 domain containing protein</fullName>
    </submittedName>
</protein>
<dbReference type="InterPro" id="IPR036179">
    <property type="entry name" value="Ig-like_dom_sf"/>
</dbReference>
<dbReference type="Gene3D" id="3.80.10.10">
    <property type="entry name" value="Ribonuclease Inhibitor"/>
    <property type="match status" value="2"/>
</dbReference>
<dbReference type="InterPro" id="IPR003598">
    <property type="entry name" value="Ig_sub2"/>
</dbReference>
<accession>A0A482W139</accession>
<keyword evidence="2 8" id="KW-0732">Signal</keyword>
<keyword evidence="6" id="KW-0393">Immunoglobulin domain</keyword>
<dbReference type="Pfam" id="PF07679">
    <property type="entry name" value="I-set"/>
    <property type="match status" value="1"/>
</dbReference>
<dbReference type="PROSITE" id="PS50835">
    <property type="entry name" value="IG_LIKE"/>
    <property type="match status" value="1"/>
</dbReference>
<evidence type="ECO:0000256" key="8">
    <source>
        <dbReference type="SAM" id="SignalP"/>
    </source>
</evidence>
<sequence>MADRIIWVMVIWTVATASSDDWTSHCNKCKCVWSNGKRTADCTSISLSDIPRDLSSEIREIDFSNNPLHTLGKEVLVKAELRDIHKLKFQNCNISSIDETAFKGLSLLIELDLSRNSISILTKRTFRDNLKLRVLSLSYNNLKRLDEGLFYNMTHLQRITLNDNEIETIHNTTFVLLPSLQHINLDNNRMTVITSDFLNNLPKLNSLNLKGNPWVCDCHLQEFRSRTVKDNLITGPTECAEPPQLRGRLWSDDKVIFACVPQILEPLPSTHIQATTSNVTLTCRVLGDPQPDVDWVTNGRIIDRDPRQNTQRFITSKRKVGDYTWNNLTITNVNYRDKGEYKCVAKNPGGVDEKNVSLIVSVIGGVGSGGSLPLGSALPLIIALSVGAVVVLIVILILICCCCKRNTHGMNTKRRDLIQTSSDECIRLHHGQPEMEKALITDVNPVMKPPRVCSVPPSVNSGGTEVSEVKKNLLDNDSVFGEQKPSSGTNACVFVFIRCLTLPNTPSFTHVPNKQISH</sequence>
<dbReference type="InterPro" id="IPR000483">
    <property type="entry name" value="Cys-rich_flank_reg_C"/>
</dbReference>